<dbReference type="InterPro" id="IPR049163">
    <property type="entry name" value="Pif1-like_2B_dom"/>
</dbReference>
<dbReference type="GO" id="GO:0043139">
    <property type="term" value="F:5'-3' DNA helicase activity"/>
    <property type="evidence" value="ECO:0007669"/>
    <property type="project" value="UniProtKB-EC"/>
</dbReference>
<accession>A0A0C2G8P2</accession>
<keyword evidence="1" id="KW-0234">DNA repair</keyword>
<evidence type="ECO:0000259" key="3">
    <source>
        <dbReference type="Pfam" id="PF21530"/>
    </source>
</evidence>
<proteinExistence type="inferred from homology"/>
<dbReference type="EMBL" id="KN734480">
    <property type="protein sequence ID" value="KIH57345.1"/>
    <property type="molecule type" value="Genomic_DNA"/>
</dbReference>
<dbReference type="InterPro" id="IPR010285">
    <property type="entry name" value="DNA_helicase_pif1-like_DEAD"/>
</dbReference>
<comment type="catalytic activity">
    <reaction evidence="1">
        <text>ATP + H2O = ADP + phosphate + H(+)</text>
        <dbReference type="Rhea" id="RHEA:13065"/>
        <dbReference type="ChEBI" id="CHEBI:15377"/>
        <dbReference type="ChEBI" id="CHEBI:15378"/>
        <dbReference type="ChEBI" id="CHEBI:30616"/>
        <dbReference type="ChEBI" id="CHEBI:43474"/>
        <dbReference type="ChEBI" id="CHEBI:456216"/>
        <dbReference type="EC" id="5.6.2.3"/>
    </reaction>
</comment>
<comment type="cofactor">
    <cofactor evidence="1">
        <name>Mg(2+)</name>
        <dbReference type="ChEBI" id="CHEBI:18420"/>
    </cofactor>
</comment>
<keyword evidence="1" id="KW-0378">Hydrolase</keyword>
<keyword evidence="1" id="KW-0347">Helicase</keyword>
<dbReference type="AlphaFoldDB" id="A0A0C2G8P2"/>
<dbReference type="PANTHER" id="PTHR10492:SF57">
    <property type="entry name" value="ATP-DEPENDENT DNA HELICASE"/>
    <property type="match status" value="1"/>
</dbReference>
<dbReference type="Pfam" id="PF05970">
    <property type="entry name" value="PIF1"/>
    <property type="match status" value="1"/>
</dbReference>
<dbReference type="CDD" id="cd18809">
    <property type="entry name" value="SF1_C_RecD"/>
    <property type="match status" value="1"/>
</dbReference>
<dbReference type="OrthoDB" id="5864836at2759"/>
<feature type="domain" description="DNA helicase Pif1-like 2B" evidence="3">
    <location>
        <begin position="780"/>
        <end position="824"/>
    </location>
</feature>
<sequence length="942" mass="107105">MSVEFQKRGMPHAHILVTLKNKLNTPNEIDEYISAEIPALPKSGDKDREHKVSLFNLVCKYMIHGPCDKRPDLACRRADPNKCEKKFPKAFREDTEITNNGYPLYRRRKRVNVPIGKQKTTLAGNEHVVPYNPYLLLKYHCHINVEACSSLQSFKYIFKYIFKGPDQILFEILQNEEMLNDKLYRDTEGNKLINIDMRDAYLLAKFVAQVEAAYRILGFPMQYSTHDVITLTPHLPKEEPIYFVEEPVQRKKKSKSKLLAYFDLVCNDHKAEDMTWVEVAENYRFDGANYVPYKQKRNRIASMWPVNPKCIELYALRKLLLYVKGAKSFEYLRTCKGVIYETFMEAAQAQGFIEANSEWENCLAEACKTGMPRQIRRLFAHILLYCKPTNVQELWNKFKSEMRRKCKNPLPISSLDMETLVHVEKIIVANGMTLKDCGLERVCEELTSASAANYEHTVSECDERHDIQDTTHADTCSLNSKQKEIVDAVVAAANSPKKSGKRLFFVYGKAGSGKTTTFNAMIKELEKCKKSVLAVASTGIAATLLKNGRTAHSAFCLPTRRLNKESNANVEADSVKGIALRNLDVIIWDEISMQTRFAVECVDRLLRDMAHPENAKFPFGGVTMVFGGDWSQLLPVIPNGTPAEIVNETLKSSPIWKMLKVHILDQNMRLASGENEYAEWLLSVGEGKNFMSDGIHVELPKCICLPTEKDVLEWMYSDEVVADTEQMAKMALLSIRNCDVLELNELVLQKIPGETVELTGIDTPVTDEDGVRGMPCESEEFLHQFTPTGMPKYNLRLKVGAIIMLLKNLDISEGLCNGTRLIVLSILCENRLLHCRNLITGAEVYITRMPLNYSDETTGIAFSRFQFPVRLSYCMTVNKSQGQTFEKVGVILRTPSFAHGSTYVALSRVRTQQNIRVTANWGTPMPEILKIRNVVYADIMEE</sequence>
<reference evidence="4 5" key="1">
    <citation type="submission" date="2013-12" db="EMBL/GenBank/DDBJ databases">
        <title>Draft genome of the parsitic nematode Ancylostoma duodenale.</title>
        <authorList>
            <person name="Mitreva M."/>
        </authorList>
    </citation>
    <scope>NUCLEOTIDE SEQUENCE [LARGE SCALE GENOMIC DNA]</scope>
    <source>
        <strain evidence="4 5">Zhejiang</strain>
    </source>
</reference>
<keyword evidence="5" id="KW-1185">Reference proteome</keyword>
<dbReference type="EC" id="5.6.2.3" evidence="1"/>
<dbReference type="Gene3D" id="3.40.50.300">
    <property type="entry name" value="P-loop containing nucleotide triphosphate hydrolases"/>
    <property type="match status" value="2"/>
</dbReference>
<dbReference type="Pfam" id="PF21530">
    <property type="entry name" value="Pif1_2B_dom"/>
    <property type="match status" value="1"/>
</dbReference>
<dbReference type="GO" id="GO:0006281">
    <property type="term" value="P:DNA repair"/>
    <property type="evidence" value="ECO:0007669"/>
    <property type="project" value="UniProtKB-KW"/>
</dbReference>
<dbReference type="PANTHER" id="PTHR10492">
    <property type="match status" value="1"/>
</dbReference>
<dbReference type="GO" id="GO:0005524">
    <property type="term" value="F:ATP binding"/>
    <property type="evidence" value="ECO:0007669"/>
    <property type="project" value="UniProtKB-KW"/>
</dbReference>
<dbReference type="SUPFAM" id="SSF52540">
    <property type="entry name" value="P-loop containing nucleoside triphosphate hydrolases"/>
    <property type="match status" value="2"/>
</dbReference>
<dbReference type="InterPro" id="IPR027417">
    <property type="entry name" value="P-loop_NTPase"/>
</dbReference>
<dbReference type="GO" id="GO:0000723">
    <property type="term" value="P:telomere maintenance"/>
    <property type="evidence" value="ECO:0007669"/>
    <property type="project" value="InterPro"/>
</dbReference>
<comment type="similarity">
    <text evidence="1">Belongs to the helicase family.</text>
</comment>
<keyword evidence="1" id="KW-0233">DNA recombination</keyword>
<evidence type="ECO:0000256" key="1">
    <source>
        <dbReference type="RuleBase" id="RU363044"/>
    </source>
</evidence>
<dbReference type="GO" id="GO:0016887">
    <property type="term" value="F:ATP hydrolysis activity"/>
    <property type="evidence" value="ECO:0007669"/>
    <property type="project" value="RHEA"/>
</dbReference>
<feature type="domain" description="DNA helicase Pif1-like DEAD-box helicase" evidence="2">
    <location>
        <begin position="478"/>
        <end position="688"/>
    </location>
</feature>
<organism evidence="4 5">
    <name type="scientific">Ancylostoma duodenale</name>
    <dbReference type="NCBI Taxonomy" id="51022"/>
    <lineage>
        <taxon>Eukaryota</taxon>
        <taxon>Metazoa</taxon>
        <taxon>Ecdysozoa</taxon>
        <taxon>Nematoda</taxon>
        <taxon>Chromadorea</taxon>
        <taxon>Rhabditida</taxon>
        <taxon>Rhabditina</taxon>
        <taxon>Rhabditomorpha</taxon>
        <taxon>Strongyloidea</taxon>
        <taxon>Ancylostomatidae</taxon>
        <taxon>Ancylostomatinae</taxon>
        <taxon>Ancylostoma</taxon>
    </lineage>
</organism>
<keyword evidence="1" id="KW-0547">Nucleotide-binding</keyword>
<protein>
    <recommendedName>
        <fullName evidence="1">ATP-dependent DNA helicase</fullName>
        <ecNumber evidence="1">5.6.2.3</ecNumber>
    </recommendedName>
</protein>
<evidence type="ECO:0000313" key="4">
    <source>
        <dbReference type="EMBL" id="KIH57345.1"/>
    </source>
</evidence>
<dbReference type="GO" id="GO:0006310">
    <property type="term" value="P:DNA recombination"/>
    <property type="evidence" value="ECO:0007669"/>
    <property type="project" value="UniProtKB-KW"/>
</dbReference>
<dbReference type="Proteomes" id="UP000054047">
    <property type="component" value="Unassembled WGS sequence"/>
</dbReference>
<evidence type="ECO:0000259" key="2">
    <source>
        <dbReference type="Pfam" id="PF05970"/>
    </source>
</evidence>
<gene>
    <name evidence="4" type="ORF">ANCDUO_12465</name>
</gene>
<name>A0A0C2G8P2_9BILA</name>
<keyword evidence="1" id="KW-0227">DNA damage</keyword>
<keyword evidence="1" id="KW-0067">ATP-binding</keyword>
<evidence type="ECO:0000313" key="5">
    <source>
        <dbReference type="Proteomes" id="UP000054047"/>
    </source>
</evidence>